<accession>A0ABT6N1U8</accession>
<dbReference type="EMBL" id="JARYGZ010000001">
    <property type="protein sequence ID" value="MDH7639271.1"/>
    <property type="molecule type" value="Genomic_DNA"/>
</dbReference>
<dbReference type="Gene3D" id="3.30.70.2330">
    <property type="match status" value="1"/>
</dbReference>
<reference evidence="5" key="1">
    <citation type="submission" date="2023-04" db="EMBL/GenBank/DDBJ databases">
        <title>Sphingomonas sp. MAHUQ-71 isolated from rice field.</title>
        <authorList>
            <person name="Huq M.A."/>
        </authorList>
    </citation>
    <scope>NUCLEOTIDE SEQUENCE</scope>
    <source>
        <strain evidence="5">MAHUQ-71</strain>
    </source>
</reference>
<feature type="compositionally biased region" description="Acidic residues" evidence="3">
    <location>
        <begin position="122"/>
        <end position="135"/>
    </location>
</feature>
<dbReference type="Proteomes" id="UP001160625">
    <property type="component" value="Unassembled WGS sequence"/>
</dbReference>
<feature type="domain" description="HIRAN" evidence="4">
    <location>
        <begin position="30"/>
        <end position="76"/>
    </location>
</feature>
<keyword evidence="1" id="KW-0479">Metal-binding</keyword>
<comment type="caution">
    <text evidence="5">The sequence shown here is derived from an EMBL/GenBank/DDBJ whole genome shotgun (WGS) entry which is preliminary data.</text>
</comment>
<evidence type="ECO:0000256" key="1">
    <source>
        <dbReference type="ARBA" id="ARBA00022723"/>
    </source>
</evidence>
<organism evidence="5 6">
    <name type="scientific">Sphingomonas oryzagri</name>
    <dbReference type="NCBI Taxonomy" id="3042314"/>
    <lineage>
        <taxon>Bacteria</taxon>
        <taxon>Pseudomonadati</taxon>
        <taxon>Pseudomonadota</taxon>
        <taxon>Alphaproteobacteria</taxon>
        <taxon>Sphingomonadales</taxon>
        <taxon>Sphingomonadaceae</taxon>
        <taxon>Sphingomonas</taxon>
    </lineage>
</organism>
<evidence type="ECO:0000313" key="6">
    <source>
        <dbReference type="Proteomes" id="UP001160625"/>
    </source>
</evidence>
<feature type="region of interest" description="Disordered" evidence="3">
    <location>
        <begin position="106"/>
        <end position="135"/>
    </location>
</feature>
<evidence type="ECO:0000256" key="2">
    <source>
        <dbReference type="ARBA" id="ARBA00022801"/>
    </source>
</evidence>
<evidence type="ECO:0000259" key="4">
    <source>
        <dbReference type="Pfam" id="PF08797"/>
    </source>
</evidence>
<dbReference type="RefSeq" id="WP_281044544.1">
    <property type="nucleotide sequence ID" value="NZ_JARYGZ010000001.1"/>
</dbReference>
<protein>
    <submittedName>
        <fullName evidence="5">HIRAN domain-containing protein</fullName>
    </submittedName>
</protein>
<name>A0ABT6N1U8_9SPHN</name>
<keyword evidence="2" id="KW-0378">Hydrolase</keyword>
<evidence type="ECO:0000256" key="3">
    <source>
        <dbReference type="SAM" id="MobiDB-lite"/>
    </source>
</evidence>
<evidence type="ECO:0000313" key="5">
    <source>
        <dbReference type="EMBL" id="MDH7639271.1"/>
    </source>
</evidence>
<keyword evidence="6" id="KW-1185">Reference proteome</keyword>
<gene>
    <name evidence="5" type="ORF">QGN17_11070</name>
</gene>
<proteinExistence type="predicted"/>
<dbReference type="InterPro" id="IPR014905">
    <property type="entry name" value="HIRAN"/>
</dbReference>
<dbReference type="Pfam" id="PF08797">
    <property type="entry name" value="HIRAN"/>
    <property type="match status" value="1"/>
</dbReference>
<sequence>MARPDMTLSVVGGIHPNADGGNRLFEIALCAAGEAIQLAPEPKNKHDPSAVAVFSARGIQIGYLSAERCGWIGSKIRLGEEIRAVFQAPEKGGALIRVSFSGEDPVIPPSRPAQTAGRSPEWDDSFYPDEIWPDA</sequence>